<proteinExistence type="predicted"/>
<sequence>MRKNFRLKTLSAKLSSKSSIRLFFIKVPPSLCDRRREVDPEMRSFSRSPSIASACSASSSCGRPRPESALTPSGRISSANLLPRKHFGPSLQEVGPTPLPRLPPPVRPRNGRPLS</sequence>
<protein>
    <submittedName>
        <fullName evidence="2">Uncharacterized protein</fullName>
    </submittedName>
</protein>
<feature type="compositionally biased region" description="Pro residues" evidence="1">
    <location>
        <begin position="97"/>
        <end position="107"/>
    </location>
</feature>
<name>A0A437C1J8_ORYJA</name>
<dbReference type="EMBL" id="CM012459">
    <property type="protein sequence ID" value="RVE56370.1"/>
    <property type="molecule type" value="Genomic_DNA"/>
</dbReference>
<reference evidence="2 3" key="2">
    <citation type="submission" date="2019-01" db="EMBL/GenBank/DDBJ databases">
        <title>A chromosome length genome reference of the Java medaka (oryzias javanicus).</title>
        <authorList>
            <person name="Herpin A."/>
            <person name="Takehana Y."/>
            <person name="Naruse K."/>
            <person name="Ansai S."/>
            <person name="Kawaguchi M."/>
        </authorList>
    </citation>
    <scope>NUCLEOTIDE SEQUENCE [LARGE SCALE GENOMIC DNA]</scope>
    <source>
        <strain evidence="2">RS831</strain>
        <tissue evidence="2">Whole body</tissue>
    </source>
</reference>
<evidence type="ECO:0000313" key="2">
    <source>
        <dbReference type="EMBL" id="RVE56370.1"/>
    </source>
</evidence>
<feature type="compositionally biased region" description="Low complexity" evidence="1">
    <location>
        <begin position="45"/>
        <end position="63"/>
    </location>
</feature>
<dbReference type="Proteomes" id="UP000283210">
    <property type="component" value="Chromosome 23"/>
</dbReference>
<feature type="compositionally biased region" description="Polar residues" evidence="1">
    <location>
        <begin position="70"/>
        <end position="80"/>
    </location>
</feature>
<organism evidence="2 3">
    <name type="scientific">Oryzias javanicus</name>
    <name type="common">Javanese ricefish</name>
    <name type="synonym">Aplocheilus javanicus</name>
    <dbReference type="NCBI Taxonomy" id="123683"/>
    <lineage>
        <taxon>Eukaryota</taxon>
        <taxon>Metazoa</taxon>
        <taxon>Chordata</taxon>
        <taxon>Craniata</taxon>
        <taxon>Vertebrata</taxon>
        <taxon>Euteleostomi</taxon>
        <taxon>Actinopterygii</taxon>
        <taxon>Neopterygii</taxon>
        <taxon>Teleostei</taxon>
        <taxon>Neoteleostei</taxon>
        <taxon>Acanthomorphata</taxon>
        <taxon>Ovalentaria</taxon>
        <taxon>Atherinomorphae</taxon>
        <taxon>Beloniformes</taxon>
        <taxon>Adrianichthyidae</taxon>
        <taxon>Oryziinae</taxon>
        <taxon>Oryzias</taxon>
    </lineage>
</organism>
<dbReference type="AlphaFoldDB" id="A0A437C1J8"/>
<feature type="region of interest" description="Disordered" evidence="1">
    <location>
        <begin position="40"/>
        <end position="115"/>
    </location>
</feature>
<accession>A0A437C1J8</accession>
<keyword evidence="3" id="KW-1185">Reference proteome</keyword>
<reference evidence="2 3" key="1">
    <citation type="submission" date="2018-11" db="EMBL/GenBank/DDBJ databases">
        <authorList>
            <person name="Lopez-Roques C."/>
            <person name="Donnadieu C."/>
            <person name="Bouchez O."/>
            <person name="Klopp C."/>
            <person name="Cabau C."/>
            <person name="Zahm M."/>
        </authorList>
    </citation>
    <scope>NUCLEOTIDE SEQUENCE [LARGE SCALE GENOMIC DNA]</scope>
    <source>
        <strain evidence="2">RS831</strain>
        <tissue evidence="2">Whole body</tissue>
    </source>
</reference>
<gene>
    <name evidence="2" type="ORF">OJAV_G00220590</name>
</gene>
<evidence type="ECO:0000313" key="3">
    <source>
        <dbReference type="Proteomes" id="UP000283210"/>
    </source>
</evidence>
<evidence type="ECO:0000256" key="1">
    <source>
        <dbReference type="SAM" id="MobiDB-lite"/>
    </source>
</evidence>